<organism evidence="14 15">
    <name type="scientific">Aquila chrysaetos chrysaetos</name>
    <dbReference type="NCBI Taxonomy" id="223781"/>
    <lineage>
        <taxon>Eukaryota</taxon>
        <taxon>Metazoa</taxon>
        <taxon>Chordata</taxon>
        <taxon>Craniata</taxon>
        <taxon>Vertebrata</taxon>
        <taxon>Euteleostomi</taxon>
        <taxon>Archelosauria</taxon>
        <taxon>Archosauria</taxon>
        <taxon>Dinosauria</taxon>
        <taxon>Saurischia</taxon>
        <taxon>Theropoda</taxon>
        <taxon>Coelurosauria</taxon>
        <taxon>Aves</taxon>
        <taxon>Neognathae</taxon>
        <taxon>Neoaves</taxon>
        <taxon>Telluraves</taxon>
        <taxon>Accipitrimorphae</taxon>
        <taxon>Accipitriformes</taxon>
        <taxon>Accipitridae</taxon>
        <taxon>Accipitrinae</taxon>
        <taxon>Aquila</taxon>
    </lineage>
</organism>
<keyword evidence="4" id="KW-0732">Signal</keyword>
<comment type="subcellular location">
    <subcellularLocation>
        <location evidence="1">Membrane</location>
        <topology evidence="1">Single-pass type I membrane protein</topology>
    </subcellularLocation>
</comment>
<protein>
    <recommendedName>
        <fullName evidence="13">Ig-like domain-containing protein</fullName>
    </recommendedName>
</protein>
<sequence length="410" mass="46343">MHGELPCPACPKRRYPNRELCTLRHALPLLLLMSGFHSLRYFHMAVSEPSPGVPQFVSVGYVDGNLIDHYDSETGRTVPRADWMADNLDQQYWDIETQIGQRNQQVYRINLDTLQGRYNQSGRAHTLQRMLGCDILEDGSTRGYEQYAYDGRDFIAFDLDKMTFTAADAVAQITKRKWEKDRSEAARRKHYLKNTCIEWLRKYMSYGRAVLERKERPMVRVSGKEAHGILTLYCRAYGFYPRPITVSWLKNGEVRDQETEWGSIAPNSDGTYYTWASIEALPEEKDKYRCRVEHASLPEPGLFMWETESNLFTIILAVAFAILLTVVVTGFVFWKYKSGRKKKGYDSAAGTDGGSDSSAKRLWCGTRGDGRHPSSLCSPVGSAAGPATGLQERDTESPRAVGWGQGCGPG</sequence>
<gene>
    <name evidence="14" type="primary">LOC115338300</name>
</gene>
<evidence type="ECO:0000259" key="13">
    <source>
        <dbReference type="PROSITE" id="PS50835"/>
    </source>
</evidence>
<dbReference type="GeneTree" id="ENSGT01120000271828"/>
<dbReference type="PRINTS" id="PR01638">
    <property type="entry name" value="MHCCLASSI"/>
</dbReference>
<feature type="transmembrane region" description="Helical" evidence="12">
    <location>
        <begin position="311"/>
        <end position="334"/>
    </location>
</feature>
<reference evidence="14" key="2">
    <citation type="submission" date="2025-09" db="UniProtKB">
        <authorList>
            <consortium name="Ensembl"/>
        </authorList>
    </citation>
    <scope>IDENTIFICATION</scope>
</reference>
<dbReference type="InterPro" id="IPR011162">
    <property type="entry name" value="MHC_I/II-like_Ag-recog"/>
</dbReference>
<feature type="domain" description="Ig-like" evidence="13">
    <location>
        <begin position="223"/>
        <end position="296"/>
    </location>
</feature>
<proteinExistence type="inferred from homology"/>
<dbReference type="PROSITE" id="PS00290">
    <property type="entry name" value="IG_MHC"/>
    <property type="match status" value="1"/>
</dbReference>
<keyword evidence="7 12" id="KW-0472">Membrane</keyword>
<comment type="similarity">
    <text evidence="10">Belongs to the MHC class I family.</text>
</comment>
<dbReference type="InterPro" id="IPR003597">
    <property type="entry name" value="Ig_C1-set"/>
</dbReference>
<dbReference type="SUPFAM" id="SSF54452">
    <property type="entry name" value="MHC antigen-recognition domain"/>
    <property type="match status" value="1"/>
</dbReference>
<dbReference type="PROSITE" id="PS50835">
    <property type="entry name" value="IG_LIKE"/>
    <property type="match status" value="1"/>
</dbReference>
<keyword evidence="8" id="KW-1015">Disulfide bond</keyword>
<keyword evidence="15" id="KW-1185">Reference proteome</keyword>
<dbReference type="Pfam" id="PF07654">
    <property type="entry name" value="C1-set"/>
    <property type="match status" value="1"/>
</dbReference>
<dbReference type="InterPro" id="IPR007110">
    <property type="entry name" value="Ig-like_dom"/>
</dbReference>
<dbReference type="InterPro" id="IPR011161">
    <property type="entry name" value="MHC_I-like_Ag-recog"/>
</dbReference>
<dbReference type="FunFam" id="2.60.40.10:FF:000204">
    <property type="entry name" value="Major histocompatibility complex, class I-related protein"/>
    <property type="match status" value="1"/>
</dbReference>
<dbReference type="GO" id="GO:0005615">
    <property type="term" value="C:extracellular space"/>
    <property type="evidence" value="ECO:0007669"/>
    <property type="project" value="TreeGrafter"/>
</dbReference>
<evidence type="ECO:0000256" key="3">
    <source>
        <dbReference type="ARBA" id="ARBA00022692"/>
    </source>
</evidence>
<keyword evidence="5" id="KW-0391">Immunity</keyword>
<dbReference type="SUPFAM" id="SSF48726">
    <property type="entry name" value="Immunoglobulin"/>
    <property type="match status" value="1"/>
</dbReference>
<name>A0A663FIL3_AQUCH</name>
<dbReference type="InterPro" id="IPR036179">
    <property type="entry name" value="Ig-like_dom_sf"/>
</dbReference>
<dbReference type="FunCoup" id="A0A663FIL3">
    <property type="interactions" value="148"/>
</dbReference>
<dbReference type="Pfam" id="PF00129">
    <property type="entry name" value="MHC_I"/>
    <property type="match status" value="1"/>
</dbReference>
<evidence type="ECO:0000313" key="15">
    <source>
        <dbReference type="Proteomes" id="UP000472275"/>
    </source>
</evidence>
<dbReference type="PANTHER" id="PTHR16675:SF242">
    <property type="entry name" value="MAJOR HISTOCOMPATIBILITY COMPLEX CLASS I-RELATED GENE PROTEIN"/>
    <property type="match status" value="1"/>
</dbReference>
<dbReference type="InterPro" id="IPR050208">
    <property type="entry name" value="MHC_class-I_related"/>
</dbReference>
<dbReference type="GO" id="GO:0006955">
    <property type="term" value="P:immune response"/>
    <property type="evidence" value="ECO:0007669"/>
    <property type="project" value="TreeGrafter"/>
</dbReference>
<keyword evidence="2" id="KW-0490">MHC I</keyword>
<dbReference type="InterPro" id="IPR003006">
    <property type="entry name" value="Ig/MHC_CS"/>
</dbReference>
<dbReference type="InterPro" id="IPR001039">
    <property type="entry name" value="MHC_I_a_a1/a2"/>
</dbReference>
<dbReference type="FunFam" id="3.30.500.10:FF:000001">
    <property type="entry name" value="H-2 class I histocompatibility antigen, alpha chain"/>
    <property type="match status" value="1"/>
</dbReference>
<dbReference type="InterPro" id="IPR037055">
    <property type="entry name" value="MHC_I-like_Ag-recog_sf"/>
</dbReference>
<dbReference type="GO" id="GO:0009897">
    <property type="term" value="C:external side of plasma membrane"/>
    <property type="evidence" value="ECO:0007669"/>
    <property type="project" value="TreeGrafter"/>
</dbReference>
<dbReference type="Gene3D" id="2.60.40.10">
    <property type="entry name" value="Immunoglobulins"/>
    <property type="match status" value="1"/>
</dbReference>
<evidence type="ECO:0000256" key="7">
    <source>
        <dbReference type="ARBA" id="ARBA00023136"/>
    </source>
</evidence>
<dbReference type="InterPro" id="IPR013783">
    <property type="entry name" value="Ig-like_fold"/>
</dbReference>
<evidence type="ECO:0000256" key="11">
    <source>
        <dbReference type="SAM" id="MobiDB-lite"/>
    </source>
</evidence>
<evidence type="ECO:0000256" key="6">
    <source>
        <dbReference type="ARBA" id="ARBA00022989"/>
    </source>
</evidence>
<dbReference type="SMART" id="SM00407">
    <property type="entry name" value="IGc1"/>
    <property type="match status" value="1"/>
</dbReference>
<dbReference type="GO" id="GO:0002474">
    <property type="term" value="P:antigen processing and presentation of peptide antigen via MHC class I"/>
    <property type="evidence" value="ECO:0007669"/>
    <property type="project" value="UniProtKB-KW"/>
</dbReference>
<reference evidence="14" key="1">
    <citation type="submission" date="2025-08" db="UniProtKB">
        <authorList>
            <consortium name="Ensembl"/>
        </authorList>
    </citation>
    <scope>IDENTIFICATION</scope>
</reference>
<dbReference type="Ensembl" id="ENSACCT00020025805.1">
    <property type="protein sequence ID" value="ENSACCP00020024696.1"/>
    <property type="gene ID" value="ENSACCG00020016922.1"/>
</dbReference>
<keyword evidence="3 12" id="KW-0812">Transmembrane</keyword>
<keyword evidence="6 12" id="KW-1133">Transmembrane helix</keyword>
<keyword evidence="9" id="KW-0325">Glycoprotein</keyword>
<dbReference type="AlphaFoldDB" id="A0A663FIL3"/>
<evidence type="ECO:0000256" key="8">
    <source>
        <dbReference type="ARBA" id="ARBA00023157"/>
    </source>
</evidence>
<dbReference type="GO" id="GO:0042612">
    <property type="term" value="C:MHC class I protein complex"/>
    <property type="evidence" value="ECO:0007669"/>
    <property type="project" value="UniProtKB-KW"/>
</dbReference>
<evidence type="ECO:0000256" key="4">
    <source>
        <dbReference type="ARBA" id="ARBA00022729"/>
    </source>
</evidence>
<dbReference type="Proteomes" id="UP000472275">
    <property type="component" value="Unassembled WGS sequence"/>
</dbReference>
<evidence type="ECO:0000256" key="5">
    <source>
        <dbReference type="ARBA" id="ARBA00022859"/>
    </source>
</evidence>
<dbReference type="InParanoid" id="A0A663FIL3"/>
<evidence type="ECO:0000256" key="10">
    <source>
        <dbReference type="RuleBase" id="RU004439"/>
    </source>
</evidence>
<accession>A0A663FIL3</accession>
<evidence type="ECO:0000256" key="2">
    <source>
        <dbReference type="ARBA" id="ARBA00022451"/>
    </source>
</evidence>
<dbReference type="PANTHER" id="PTHR16675">
    <property type="entry name" value="MHC CLASS I-RELATED"/>
    <property type="match status" value="1"/>
</dbReference>
<evidence type="ECO:0000256" key="1">
    <source>
        <dbReference type="ARBA" id="ARBA00004479"/>
    </source>
</evidence>
<evidence type="ECO:0000256" key="9">
    <source>
        <dbReference type="ARBA" id="ARBA00023180"/>
    </source>
</evidence>
<evidence type="ECO:0000313" key="14">
    <source>
        <dbReference type="Ensembl" id="ENSACCP00020024696.1"/>
    </source>
</evidence>
<dbReference type="Gene3D" id="3.30.500.10">
    <property type="entry name" value="MHC class I-like antigen recognition-like"/>
    <property type="match status" value="1"/>
</dbReference>
<feature type="region of interest" description="Disordered" evidence="11">
    <location>
        <begin position="366"/>
        <end position="410"/>
    </location>
</feature>
<evidence type="ECO:0000256" key="12">
    <source>
        <dbReference type="SAM" id="Phobius"/>
    </source>
</evidence>